<protein>
    <submittedName>
        <fullName evidence="1">Uncharacterized protein</fullName>
    </submittedName>
</protein>
<name>A0A7J3QCY8_9CREN</name>
<reference evidence="1" key="1">
    <citation type="journal article" date="2020" name="mSystems">
        <title>Genome- and Community-Level Interaction Insights into Carbon Utilization and Element Cycling Functions of Hydrothermarchaeota in Hydrothermal Sediment.</title>
        <authorList>
            <person name="Zhou Z."/>
            <person name="Liu Y."/>
            <person name="Xu W."/>
            <person name="Pan J."/>
            <person name="Luo Z.H."/>
            <person name="Li M."/>
        </authorList>
    </citation>
    <scope>NUCLEOTIDE SEQUENCE [LARGE SCALE GENOMIC DNA]</scope>
    <source>
        <strain evidence="1">SpSt-721</strain>
    </source>
</reference>
<proteinExistence type="predicted"/>
<accession>A0A7J3QCY8</accession>
<sequence>MCNGIYSKLQIPRYSIVHITYIDERGDMYHKIYRNTPIIIDDKIVGLKPIIINDVNLIK</sequence>
<dbReference type="EMBL" id="DTET01000013">
    <property type="protein sequence ID" value="HGV66256.1"/>
    <property type="molecule type" value="Genomic_DNA"/>
</dbReference>
<gene>
    <name evidence="1" type="ORF">ENV02_00365</name>
</gene>
<organism evidence="1">
    <name type="scientific">Ignisphaera aggregans</name>
    <dbReference type="NCBI Taxonomy" id="334771"/>
    <lineage>
        <taxon>Archaea</taxon>
        <taxon>Thermoproteota</taxon>
        <taxon>Thermoprotei</taxon>
        <taxon>Desulfurococcales</taxon>
        <taxon>Desulfurococcaceae</taxon>
        <taxon>Ignisphaera</taxon>
    </lineage>
</organism>
<comment type="caution">
    <text evidence="1">The sequence shown here is derived from an EMBL/GenBank/DDBJ whole genome shotgun (WGS) entry which is preliminary data.</text>
</comment>
<evidence type="ECO:0000313" key="1">
    <source>
        <dbReference type="EMBL" id="HGV66256.1"/>
    </source>
</evidence>
<dbReference type="AlphaFoldDB" id="A0A7J3QCY8"/>